<organism evidence="9 10">
    <name type="scientific">Psychracetigena formicireducens</name>
    <dbReference type="NCBI Taxonomy" id="2986056"/>
    <lineage>
        <taxon>Bacteria</taxon>
        <taxon>Bacillati</taxon>
        <taxon>Candidatus Lithacetigenota</taxon>
        <taxon>Candidatus Psychracetigena</taxon>
    </lineage>
</organism>
<evidence type="ECO:0000259" key="6">
    <source>
        <dbReference type="Pfam" id="PF01957"/>
    </source>
</evidence>
<dbReference type="Proteomes" id="UP000811545">
    <property type="component" value="Unassembled WGS sequence"/>
</dbReference>
<dbReference type="CDD" id="cd07021">
    <property type="entry name" value="Clp_protease_NfeD_like"/>
    <property type="match status" value="1"/>
</dbReference>
<dbReference type="Pfam" id="PF01957">
    <property type="entry name" value="NfeD"/>
    <property type="match status" value="1"/>
</dbReference>
<evidence type="ECO:0008006" key="11">
    <source>
        <dbReference type="Google" id="ProtNLM"/>
    </source>
</evidence>
<dbReference type="InterPro" id="IPR012340">
    <property type="entry name" value="NA-bd_OB-fold"/>
</dbReference>
<keyword evidence="2 5" id="KW-0812">Transmembrane</keyword>
<feature type="transmembrane region" description="Helical" evidence="5">
    <location>
        <begin position="225"/>
        <end position="245"/>
    </location>
</feature>
<keyword evidence="4 5" id="KW-0472">Membrane</keyword>
<gene>
    <name evidence="9" type="ORF">DDT42_00757</name>
</gene>
<protein>
    <recommendedName>
        <fullName evidence="11">NfeD-like C-terminal domain-containing protein</fullName>
    </recommendedName>
</protein>
<dbReference type="Gene3D" id="3.90.226.10">
    <property type="entry name" value="2-enoyl-CoA Hydratase, Chain A, domain 1"/>
    <property type="match status" value="1"/>
</dbReference>
<evidence type="ECO:0000256" key="1">
    <source>
        <dbReference type="ARBA" id="ARBA00004141"/>
    </source>
</evidence>
<evidence type="ECO:0000256" key="2">
    <source>
        <dbReference type="ARBA" id="ARBA00022692"/>
    </source>
</evidence>
<evidence type="ECO:0000259" key="8">
    <source>
        <dbReference type="Pfam" id="PF25145"/>
    </source>
</evidence>
<feature type="transmembrane region" description="Helical" evidence="5">
    <location>
        <begin position="275"/>
        <end position="293"/>
    </location>
</feature>
<evidence type="ECO:0000256" key="4">
    <source>
        <dbReference type="ARBA" id="ARBA00023136"/>
    </source>
</evidence>
<feature type="domain" description="NfeD integral membrane" evidence="7">
    <location>
        <begin position="231"/>
        <end position="345"/>
    </location>
</feature>
<comment type="caution">
    <text evidence="9">The sequence shown here is derived from an EMBL/GenBank/DDBJ whole genome shotgun (WGS) entry which is preliminary data.</text>
</comment>
<comment type="subcellular location">
    <subcellularLocation>
        <location evidence="1">Membrane</location>
        <topology evidence="1">Multi-pass membrane protein</topology>
    </subcellularLocation>
</comment>
<dbReference type="Pfam" id="PF24961">
    <property type="entry name" value="NfeD_membrane"/>
    <property type="match status" value="1"/>
</dbReference>
<dbReference type="EMBL" id="QLTW01000030">
    <property type="protein sequence ID" value="MBT9144901.1"/>
    <property type="molecule type" value="Genomic_DNA"/>
</dbReference>
<dbReference type="Pfam" id="PF25145">
    <property type="entry name" value="NfeD1b_N"/>
    <property type="match status" value="1"/>
</dbReference>
<dbReference type="GO" id="GO:0005886">
    <property type="term" value="C:plasma membrane"/>
    <property type="evidence" value="ECO:0007669"/>
    <property type="project" value="TreeGrafter"/>
</dbReference>
<dbReference type="PANTHER" id="PTHR33507:SF3">
    <property type="entry name" value="INNER MEMBRANE PROTEIN YBBJ"/>
    <property type="match status" value="1"/>
</dbReference>
<evidence type="ECO:0000256" key="3">
    <source>
        <dbReference type="ARBA" id="ARBA00022989"/>
    </source>
</evidence>
<evidence type="ECO:0000256" key="5">
    <source>
        <dbReference type="SAM" id="Phobius"/>
    </source>
</evidence>
<dbReference type="AlphaFoldDB" id="A0A9E2BG03"/>
<dbReference type="PANTHER" id="PTHR33507">
    <property type="entry name" value="INNER MEMBRANE PROTEIN YBBJ"/>
    <property type="match status" value="1"/>
</dbReference>
<accession>A0A9E2BG03</accession>
<sequence length="434" mass="47362">MKKIIKYFSRLCLILLVFYFLQIPDALTQPMQPTLYVVNISGTIDHGLAALVRRSVRNAKPEDVLLFRIDTFGGLVDAATIIKDAIIASPAKTIAFVEKRAWSAGALIAISNQRIVMAPGSSMGAAEPRPADEKTISALRAEFESTAEARNRNPKVAGAMVDKSIAIENLVKEGEILTLTAEQAKEHGYADYLIATLDLLITELKLNEHVYKELTITWSEIVTRWLTEPTILSLLLSFGVLGIYFELMSPGWGIPGTFGIISLFLFYSGRYLAGLAGFEHLLLILGGLVLIFIEMHTPGFGVAGITGIAALSSGMVLALGGLPNLSYSLIIVSMTILIMFIILAIYLPRSRIWKSLGLLKTEKVEEGYIAHSDLKWLLGKEGITLSLLRPTGNALIEGERINVQTEGEFIPANTPIKVVLVEGIKVVVNKNLLS</sequence>
<feature type="domain" description="NfeD-like C-terminal" evidence="6">
    <location>
        <begin position="377"/>
        <end position="430"/>
    </location>
</feature>
<feature type="transmembrane region" description="Helical" evidence="5">
    <location>
        <begin position="300"/>
        <end position="319"/>
    </location>
</feature>
<reference evidence="9 10" key="1">
    <citation type="journal article" date="2021" name="bioRxiv">
        <title>Unique metabolic strategies in Hadean analogues reveal hints for primordial physiology.</title>
        <authorList>
            <person name="Nobu M.K."/>
            <person name="Nakai R."/>
            <person name="Tamazawa S."/>
            <person name="Mori H."/>
            <person name="Toyoda A."/>
            <person name="Ijiri A."/>
            <person name="Suzuki S."/>
            <person name="Kurokawa K."/>
            <person name="Kamagata Y."/>
            <person name="Tamaki H."/>
        </authorList>
    </citation>
    <scope>NUCLEOTIDE SEQUENCE [LARGE SCALE GENOMIC DNA]</scope>
    <source>
        <strain evidence="9">BS525</strain>
    </source>
</reference>
<dbReference type="InterPro" id="IPR052165">
    <property type="entry name" value="Membrane_assoc_protease"/>
</dbReference>
<dbReference type="InterPro" id="IPR056739">
    <property type="entry name" value="NfeD_membrane"/>
</dbReference>
<evidence type="ECO:0000259" key="7">
    <source>
        <dbReference type="Pfam" id="PF24961"/>
    </source>
</evidence>
<dbReference type="InterPro" id="IPR002810">
    <property type="entry name" value="NfeD-like_C"/>
</dbReference>
<proteinExistence type="predicted"/>
<evidence type="ECO:0000313" key="10">
    <source>
        <dbReference type="Proteomes" id="UP000811545"/>
    </source>
</evidence>
<dbReference type="InterPro" id="IPR056738">
    <property type="entry name" value="NfeD1b_N"/>
</dbReference>
<name>A0A9E2BG03_PSYF1</name>
<dbReference type="InterPro" id="IPR029045">
    <property type="entry name" value="ClpP/crotonase-like_dom_sf"/>
</dbReference>
<evidence type="ECO:0000313" key="9">
    <source>
        <dbReference type="EMBL" id="MBT9144901.1"/>
    </source>
</evidence>
<feature type="domain" description="NfeD1b N-terminal" evidence="8">
    <location>
        <begin position="35"/>
        <end position="208"/>
    </location>
</feature>
<dbReference type="Gene3D" id="2.40.50.140">
    <property type="entry name" value="Nucleic acid-binding proteins"/>
    <property type="match status" value="1"/>
</dbReference>
<keyword evidence="3 5" id="KW-1133">Transmembrane helix</keyword>
<dbReference type="SUPFAM" id="SSF52096">
    <property type="entry name" value="ClpP/crotonase"/>
    <property type="match status" value="1"/>
</dbReference>
<feature type="transmembrane region" description="Helical" evidence="5">
    <location>
        <begin position="325"/>
        <end position="347"/>
    </location>
</feature>